<sequence length="93" mass="10972">MLPLTDWILEDLTLEKVSFRMVAVSGLLFLLLAVLFHFLLKGFGFCYHFYVTCQKLRCFPEPPRINWLLGHLDIMLYNKFDRKSSSIRSNVML</sequence>
<protein>
    <submittedName>
        <fullName evidence="2">Uncharacterized protein</fullName>
    </submittedName>
</protein>
<dbReference type="InParanoid" id="A0A803TDH0"/>
<keyword evidence="1" id="KW-0812">Transmembrane</keyword>
<proteinExistence type="predicted"/>
<keyword evidence="1" id="KW-1133">Transmembrane helix</keyword>
<keyword evidence="3" id="KW-1185">Reference proteome</keyword>
<dbReference type="Ensembl" id="ENSACAT00000053702.1">
    <property type="protein sequence ID" value="ENSACAP00000033260.1"/>
    <property type="gene ID" value="ENSACAG00000041676.1"/>
</dbReference>
<evidence type="ECO:0000313" key="2">
    <source>
        <dbReference type="Ensembl" id="ENSACAP00000033260.1"/>
    </source>
</evidence>
<dbReference type="Proteomes" id="UP000001646">
    <property type="component" value="Chromosome 2"/>
</dbReference>
<reference evidence="2 3" key="1">
    <citation type="submission" date="2009-12" db="EMBL/GenBank/DDBJ databases">
        <title>The Genome Sequence of Anolis carolinensis (Green Anole Lizard).</title>
        <authorList>
            <consortium name="The Genome Sequencing Platform"/>
            <person name="Di Palma F."/>
            <person name="Alfoldi J."/>
            <person name="Heiman D."/>
            <person name="Young S."/>
            <person name="Grabherr M."/>
            <person name="Johnson J."/>
            <person name="Lander E.S."/>
            <person name="Lindblad-Toh K."/>
        </authorList>
    </citation>
    <scope>NUCLEOTIDE SEQUENCE [LARGE SCALE GENOMIC DNA]</scope>
    <source>
        <strain evidence="2 3">JBL SC #1</strain>
    </source>
</reference>
<reference evidence="2" key="3">
    <citation type="submission" date="2025-09" db="UniProtKB">
        <authorList>
            <consortium name="Ensembl"/>
        </authorList>
    </citation>
    <scope>IDENTIFICATION</scope>
</reference>
<dbReference type="GeneTree" id="ENSGT00940000161507"/>
<reference evidence="2" key="2">
    <citation type="submission" date="2025-08" db="UniProtKB">
        <authorList>
            <consortium name="Ensembl"/>
        </authorList>
    </citation>
    <scope>IDENTIFICATION</scope>
</reference>
<evidence type="ECO:0000313" key="3">
    <source>
        <dbReference type="Proteomes" id="UP000001646"/>
    </source>
</evidence>
<feature type="transmembrane region" description="Helical" evidence="1">
    <location>
        <begin position="20"/>
        <end position="40"/>
    </location>
</feature>
<keyword evidence="1" id="KW-0472">Membrane</keyword>
<organism evidence="2 3">
    <name type="scientific">Anolis carolinensis</name>
    <name type="common">Green anole</name>
    <name type="synonym">American chameleon</name>
    <dbReference type="NCBI Taxonomy" id="28377"/>
    <lineage>
        <taxon>Eukaryota</taxon>
        <taxon>Metazoa</taxon>
        <taxon>Chordata</taxon>
        <taxon>Craniata</taxon>
        <taxon>Vertebrata</taxon>
        <taxon>Euteleostomi</taxon>
        <taxon>Lepidosauria</taxon>
        <taxon>Squamata</taxon>
        <taxon>Bifurcata</taxon>
        <taxon>Unidentata</taxon>
        <taxon>Episquamata</taxon>
        <taxon>Toxicofera</taxon>
        <taxon>Iguania</taxon>
        <taxon>Dactyloidae</taxon>
        <taxon>Anolis</taxon>
    </lineage>
</organism>
<evidence type="ECO:0000256" key="1">
    <source>
        <dbReference type="SAM" id="Phobius"/>
    </source>
</evidence>
<dbReference type="AlphaFoldDB" id="A0A803TDH0"/>
<name>A0A803TDH0_ANOCA</name>
<accession>A0A803TDH0</accession>